<reference evidence="2 3" key="1">
    <citation type="submission" date="2017-07" db="EMBL/GenBank/DDBJ databases">
        <title>The new phylogeny of genus Mycobacterium.</title>
        <authorList>
            <person name="Tortoli E."/>
            <person name="Trovato A."/>
            <person name="Cirillo D.M."/>
        </authorList>
    </citation>
    <scope>NUCLEOTIDE SEQUENCE [LARGE SCALE GENOMIC DNA]</scope>
    <source>
        <strain evidence="2 3">ATCC 33027</strain>
    </source>
</reference>
<dbReference type="AlphaFoldDB" id="A0A255DZZ7"/>
<feature type="transmembrane region" description="Helical" evidence="1">
    <location>
        <begin position="6"/>
        <end position="26"/>
    </location>
</feature>
<dbReference type="Proteomes" id="UP000216063">
    <property type="component" value="Unassembled WGS sequence"/>
</dbReference>
<accession>A0A255DZZ7</accession>
<gene>
    <name evidence="2" type="ORF">CG716_01220</name>
</gene>
<keyword evidence="3" id="KW-1185">Reference proteome</keyword>
<dbReference type="EMBL" id="NOZR01000001">
    <property type="protein sequence ID" value="OYN82855.1"/>
    <property type="molecule type" value="Genomic_DNA"/>
</dbReference>
<dbReference type="RefSeq" id="WP_094475603.1">
    <property type="nucleotide sequence ID" value="NZ_NOZR01000001.1"/>
</dbReference>
<keyword evidence="1" id="KW-0812">Transmembrane</keyword>
<sequence length="155" mass="16872">MGIADIALGAAPIAGGALLGVAAGSLRGPDVRGAIKSDLELLDKIPDENVELRAALRRSIEERIADLIAATEKTRELREIATSYKGNWRDIVVFVCAVLFTIVWWNVPHSRSNWLVTFVFLIVLSGVVALYASRGVIRALSSIRHRHDEQPTSTG</sequence>
<organism evidence="2 3">
    <name type="scientific">Mycolicibacterium sphagni</name>
    <dbReference type="NCBI Taxonomy" id="1786"/>
    <lineage>
        <taxon>Bacteria</taxon>
        <taxon>Bacillati</taxon>
        <taxon>Actinomycetota</taxon>
        <taxon>Actinomycetes</taxon>
        <taxon>Mycobacteriales</taxon>
        <taxon>Mycobacteriaceae</taxon>
        <taxon>Mycolicibacterium</taxon>
    </lineage>
</organism>
<keyword evidence="1" id="KW-1133">Transmembrane helix</keyword>
<evidence type="ECO:0000313" key="2">
    <source>
        <dbReference type="EMBL" id="OYN82855.1"/>
    </source>
</evidence>
<protein>
    <submittedName>
        <fullName evidence="2">Uncharacterized protein</fullName>
    </submittedName>
</protein>
<feature type="transmembrane region" description="Helical" evidence="1">
    <location>
        <begin position="113"/>
        <end position="132"/>
    </location>
</feature>
<feature type="transmembrane region" description="Helical" evidence="1">
    <location>
        <begin position="88"/>
        <end position="107"/>
    </location>
</feature>
<dbReference type="OrthoDB" id="4555745at2"/>
<evidence type="ECO:0000313" key="3">
    <source>
        <dbReference type="Proteomes" id="UP000216063"/>
    </source>
</evidence>
<proteinExistence type="predicted"/>
<keyword evidence="1" id="KW-0472">Membrane</keyword>
<comment type="caution">
    <text evidence="2">The sequence shown here is derived from an EMBL/GenBank/DDBJ whole genome shotgun (WGS) entry which is preliminary data.</text>
</comment>
<name>A0A255DZZ7_9MYCO</name>
<evidence type="ECO:0000256" key="1">
    <source>
        <dbReference type="SAM" id="Phobius"/>
    </source>
</evidence>